<feature type="compositionally biased region" description="Basic and acidic residues" evidence="1">
    <location>
        <begin position="95"/>
        <end position="107"/>
    </location>
</feature>
<evidence type="ECO:0000256" key="1">
    <source>
        <dbReference type="SAM" id="MobiDB-lite"/>
    </source>
</evidence>
<sequence>QECATALPASIAAGILLRSLSDMSWGELRKRLRSMIVYATSHAAVSTALQGLASQDLLDALHECQTQQSRGVGVSVMCTHCGRRLTESVPLPEPRQFHESGKDKTDEADSLSGTG</sequence>
<keyword evidence="3" id="KW-1185">Reference proteome</keyword>
<evidence type="ECO:0000313" key="3">
    <source>
        <dbReference type="Proteomes" id="UP000265618"/>
    </source>
</evidence>
<feature type="non-terminal residue" evidence="2">
    <location>
        <position position="115"/>
    </location>
</feature>
<accession>A0A9K3D772</accession>
<comment type="caution">
    <text evidence="2">The sequence shown here is derived from an EMBL/GenBank/DDBJ whole genome shotgun (WGS) entry which is preliminary data.</text>
</comment>
<dbReference type="EMBL" id="BDIP01005076">
    <property type="protein sequence ID" value="GIQ89466.1"/>
    <property type="molecule type" value="Genomic_DNA"/>
</dbReference>
<name>A0A9K3D772_9EUKA</name>
<reference evidence="2 3" key="1">
    <citation type="journal article" date="2018" name="PLoS ONE">
        <title>The draft genome of Kipferlia bialata reveals reductive genome evolution in fornicate parasites.</title>
        <authorList>
            <person name="Tanifuji G."/>
            <person name="Takabayashi S."/>
            <person name="Kume K."/>
            <person name="Takagi M."/>
            <person name="Nakayama T."/>
            <person name="Kamikawa R."/>
            <person name="Inagaki Y."/>
            <person name="Hashimoto T."/>
        </authorList>
    </citation>
    <scope>NUCLEOTIDE SEQUENCE [LARGE SCALE GENOMIC DNA]</scope>
    <source>
        <strain evidence="2">NY0173</strain>
    </source>
</reference>
<gene>
    <name evidence="2" type="ORF">KIPB_011943</name>
</gene>
<feature type="region of interest" description="Disordered" evidence="1">
    <location>
        <begin position="89"/>
        <end position="115"/>
    </location>
</feature>
<protein>
    <submittedName>
        <fullName evidence="2">Uncharacterized protein</fullName>
    </submittedName>
</protein>
<organism evidence="2 3">
    <name type="scientific">Kipferlia bialata</name>
    <dbReference type="NCBI Taxonomy" id="797122"/>
    <lineage>
        <taxon>Eukaryota</taxon>
        <taxon>Metamonada</taxon>
        <taxon>Carpediemonas-like organisms</taxon>
        <taxon>Kipferlia</taxon>
    </lineage>
</organism>
<proteinExistence type="predicted"/>
<dbReference type="Proteomes" id="UP000265618">
    <property type="component" value="Unassembled WGS sequence"/>
</dbReference>
<dbReference type="AlphaFoldDB" id="A0A9K3D772"/>
<evidence type="ECO:0000313" key="2">
    <source>
        <dbReference type="EMBL" id="GIQ89466.1"/>
    </source>
</evidence>